<name>A0A3M7M6K5_9PLEO</name>
<protein>
    <submittedName>
        <fullName evidence="2">Uncharacterized protein</fullName>
    </submittedName>
</protein>
<reference evidence="2 3" key="1">
    <citation type="journal article" date="2014" name="PLoS ONE">
        <title>De novo Genome Assembly of the Fungal Plant Pathogen Pyrenophora semeniperda.</title>
        <authorList>
            <person name="Soliai M.M."/>
            <person name="Meyer S.E."/>
            <person name="Udall J.A."/>
            <person name="Elzinga D.E."/>
            <person name="Hermansen R.A."/>
            <person name="Bodily P.M."/>
            <person name="Hart A.A."/>
            <person name="Coleman C.E."/>
        </authorList>
    </citation>
    <scope>NUCLEOTIDE SEQUENCE [LARGE SCALE GENOMIC DNA]</scope>
    <source>
        <strain evidence="2 3">CCB06</strain>
        <tissue evidence="2">Mycelium</tissue>
    </source>
</reference>
<dbReference type="EMBL" id="KE747824">
    <property type="protein sequence ID" value="RMZ70029.1"/>
    <property type="molecule type" value="Genomic_DNA"/>
</dbReference>
<feature type="region of interest" description="Disordered" evidence="1">
    <location>
        <begin position="98"/>
        <end position="121"/>
    </location>
</feature>
<gene>
    <name evidence="2" type="ORF">GMOD_00000063</name>
</gene>
<keyword evidence="3" id="KW-1185">Reference proteome</keyword>
<evidence type="ECO:0000313" key="3">
    <source>
        <dbReference type="Proteomes" id="UP000265663"/>
    </source>
</evidence>
<dbReference type="Proteomes" id="UP000265663">
    <property type="component" value="Unassembled WGS sequence"/>
</dbReference>
<proteinExistence type="predicted"/>
<evidence type="ECO:0000256" key="1">
    <source>
        <dbReference type="SAM" id="MobiDB-lite"/>
    </source>
</evidence>
<organism evidence="2 3">
    <name type="scientific">Pyrenophora seminiperda CCB06</name>
    <dbReference type="NCBI Taxonomy" id="1302712"/>
    <lineage>
        <taxon>Eukaryota</taxon>
        <taxon>Fungi</taxon>
        <taxon>Dikarya</taxon>
        <taxon>Ascomycota</taxon>
        <taxon>Pezizomycotina</taxon>
        <taxon>Dothideomycetes</taxon>
        <taxon>Pleosporomycetidae</taxon>
        <taxon>Pleosporales</taxon>
        <taxon>Pleosporineae</taxon>
        <taxon>Pleosporaceae</taxon>
        <taxon>Pyrenophora</taxon>
    </lineage>
</organism>
<evidence type="ECO:0000313" key="2">
    <source>
        <dbReference type="EMBL" id="RMZ70029.1"/>
    </source>
</evidence>
<accession>A0A3M7M6K5</accession>
<sequence length="280" mass="31183">MLTCNGELHWGDGRSSYGCPGVGMMRVIYCSMLSRCPGGFLVFIPISTPSPVITFIIPWLDRNIETIIVTESHSCSDTCQRKSAISFFERPDEAPQWQEPQAAAPRHATPIPHQSRWRNPTSNATLNRYKVSMASSSERLPFQRLRDIIVFFSPLADAELRTGEKGSMLVGSSLDLQLETTEMFSLRTLVPGFLLTPAGPEDASLSHRPRSYDKMRQALRSHAPLATISSLEQYNPSVTGVNTCKTTSDGDVKKRRSFLHAEFICGARPLSTIGIQPFYR</sequence>
<dbReference type="AlphaFoldDB" id="A0A3M7M6K5"/>